<feature type="transmembrane region" description="Helical" evidence="1">
    <location>
        <begin position="187"/>
        <end position="210"/>
    </location>
</feature>
<name>A0A3S5BX50_9PLAT</name>
<feature type="transmembrane region" description="Helical" evidence="1">
    <location>
        <begin position="114"/>
        <end position="136"/>
    </location>
</feature>
<evidence type="ECO:0000256" key="1">
    <source>
        <dbReference type="SAM" id="Phobius"/>
    </source>
</evidence>
<dbReference type="Proteomes" id="UP000784294">
    <property type="component" value="Unassembled WGS sequence"/>
</dbReference>
<evidence type="ECO:0008006" key="4">
    <source>
        <dbReference type="Google" id="ProtNLM"/>
    </source>
</evidence>
<keyword evidence="1" id="KW-0472">Membrane</keyword>
<reference evidence="2" key="1">
    <citation type="submission" date="2018-11" db="EMBL/GenBank/DDBJ databases">
        <authorList>
            <consortium name="Pathogen Informatics"/>
        </authorList>
    </citation>
    <scope>NUCLEOTIDE SEQUENCE</scope>
</reference>
<evidence type="ECO:0000313" key="3">
    <source>
        <dbReference type="Proteomes" id="UP000784294"/>
    </source>
</evidence>
<sequence>MLTSLPTPRPPHSICSILPVGSTKRFTFGHHSWFSPLESAHSRPFRTKMANCEEQDTLTTNIHTEYGLYEAPAQRPKISFFKTALCLSLLFALVGSIVFILEVVTITMSQVHESFYVGFWSGLSLLLAGCSGLVLLHQLTNAWAMLSMVTDTIAIIGCVIGAVFAWLGRSWPLFLTPLGLVVELRPLQFGVLIADATTAFLVTFHMLIVVKATCACCRRASASIVLTKA</sequence>
<keyword evidence="3" id="KW-1185">Reference proteome</keyword>
<proteinExistence type="predicted"/>
<accession>A0A3S5BX50</accession>
<feature type="transmembrane region" description="Helical" evidence="1">
    <location>
        <begin position="143"/>
        <end position="167"/>
    </location>
</feature>
<dbReference type="AlphaFoldDB" id="A0A3S5BX50"/>
<comment type="caution">
    <text evidence="2">The sequence shown here is derived from an EMBL/GenBank/DDBJ whole genome shotgun (WGS) entry which is preliminary data.</text>
</comment>
<protein>
    <recommendedName>
        <fullName evidence="4">MARVEL domain-containing protein</fullName>
    </recommendedName>
</protein>
<keyword evidence="1" id="KW-1133">Transmembrane helix</keyword>
<evidence type="ECO:0000313" key="2">
    <source>
        <dbReference type="EMBL" id="VEL22583.1"/>
    </source>
</evidence>
<gene>
    <name evidence="2" type="ORF">PXEA_LOCUS16023</name>
</gene>
<dbReference type="EMBL" id="CAAALY010057285">
    <property type="protein sequence ID" value="VEL22583.1"/>
    <property type="molecule type" value="Genomic_DNA"/>
</dbReference>
<keyword evidence="1" id="KW-0812">Transmembrane</keyword>
<feature type="transmembrane region" description="Helical" evidence="1">
    <location>
        <begin position="84"/>
        <end position="108"/>
    </location>
</feature>
<organism evidence="2 3">
    <name type="scientific">Protopolystoma xenopodis</name>
    <dbReference type="NCBI Taxonomy" id="117903"/>
    <lineage>
        <taxon>Eukaryota</taxon>
        <taxon>Metazoa</taxon>
        <taxon>Spiralia</taxon>
        <taxon>Lophotrochozoa</taxon>
        <taxon>Platyhelminthes</taxon>
        <taxon>Monogenea</taxon>
        <taxon>Polyopisthocotylea</taxon>
        <taxon>Polystomatidea</taxon>
        <taxon>Polystomatidae</taxon>
        <taxon>Protopolystoma</taxon>
    </lineage>
</organism>